<reference evidence="1" key="1">
    <citation type="submission" date="2023-03" db="EMBL/GenBank/DDBJ databases">
        <title>Massive genome expansion in bonnet fungi (Mycena s.s.) driven by repeated elements and novel gene families across ecological guilds.</title>
        <authorList>
            <consortium name="Lawrence Berkeley National Laboratory"/>
            <person name="Harder C.B."/>
            <person name="Miyauchi S."/>
            <person name="Viragh M."/>
            <person name="Kuo A."/>
            <person name="Thoen E."/>
            <person name="Andreopoulos B."/>
            <person name="Lu D."/>
            <person name="Skrede I."/>
            <person name="Drula E."/>
            <person name="Henrissat B."/>
            <person name="Morin E."/>
            <person name="Kohler A."/>
            <person name="Barry K."/>
            <person name="LaButti K."/>
            <person name="Morin E."/>
            <person name="Salamov A."/>
            <person name="Lipzen A."/>
            <person name="Mereny Z."/>
            <person name="Hegedus B."/>
            <person name="Baldrian P."/>
            <person name="Stursova M."/>
            <person name="Weitz H."/>
            <person name="Taylor A."/>
            <person name="Grigoriev I.V."/>
            <person name="Nagy L.G."/>
            <person name="Martin F."/>
            <person name="Kauserud H."/>
        </authorList>
    </citation>
    <scope>NUCLEOTIDE SEQUENCE</scope>
    <source>
        <strain evidence="1">CBHHK067</strain>
    </source>
</reference>
<evidence type="ECO:0000313" key="1">
    <source>
        <dbReference type="EMBL" id="KAJ7701118.1"/>
    </source>
</evidence>
<dbReference type="EMBL" id="JARKIE010000018">
    <property type="protein sequence ID" value="KAJ7701118.1"/>
    <property type="molecule type" value="Genomic_DNA"/>
</dbReference>
<comment type="caution">
    <text evidence="1">The sequence shown here is derived from an EMBL/GenBank/DDBJ whole genome shotgun (WGS) entry which is preliminary data.</text>
</comment>
<name>A0AAD7DX95_MYCRO</name>
<protein>
    <submittedName>
        <fullName evidence="1">Uncharacterized protein</fullName>
    </submittedName>
</protein>
<dbReference type="Proteomes" id="UP001221757">
    <property type="component" value="Unassembled WGS sequence"/>
</dbReference>
<organism evidence="1 2">
    <name type="scientific">Mycena rosella</name>
    <name type="common">Pink bonnet</name>
    <name type="synonym">Agaricus rosellus</name>
    <dbReference type="NCBI Taxonomy" id="1033263"/>
    <lineage>
        <taxon>Eukaryota</taxon>
        <taxon>Fungi</taxon>
        <taxon>Dikarya</taxon>
        <taxon>Basidiomycota</taxon>
        <taxon>Agaricomycotina</taxon>
        <taxon>Agaricomycetes</taxon>
        <taxon>Agaricomycetidae</taxon>
        <taxon>Agaricales</taxon>
        <taxon>Marasmiineae</taxon>
        <taxon>Mycenaceae</taxon>
        <taxon>Mycena</taxon>
    </lineage>
</organism>
<feature type="non-terminal residue" evidence="1">
    <location>
        <position position="1"/>
    </location>
</feature>
<feature type="non-terminal residue" evidence="1">
    <location>
        <position position="203"/>
    </location>
</feature>
<dbReference type="AlphaFoldDB" id="A0AAD7DX95"/>
<accession>A0AAD7DX95</accession>
<proteinExistence type="predicted"/>
<evidence type="ECO:0000313" key="2">
    <source>
        <dbReference type="Proteomes" id="UP001221757"/>
    </source>
</evidence>
<gene>
    <name evidence="1" type="ORF">B0H17DRAFT_906357</name>
</gene>
<keyword evidence="2" id="KW-1185">Reference proteome</keyword>
<sequence length="203" mass="23066">QDVPRAIKLLLSIVEIGKLDPSEFDPSEAAELEALSLLGQAFDALLQPFINTELSLLEQIESLVKFSHLICAIYIQNGTAFMPNQLYADIQAMIKNAVLMVPKTRPINGELKVFICRLGYDVLEALFGRARMLGGHSPNCSTGELRDHFGSAMTLDYIYEEHPEWERKPRRLNMFRMRHVDHLRPVHLTGELRANSCDLKSCW</sequence>